<feature type="compositionally biased region" description="Acidic residues" evidence="6">
    <location>
        <begin position="107"/>
        <end position="137"/>
    </location>
</feature>
<evidence type="ECO:0000313" key="7">
    <source>
        <dbReference type="EMBL" id="EKC37854.1"/>
    </source>
</evidence>
<dbReference type="AlphaFoldDB" id="K1R2S2"/>
<evidence type="ECO:0000256" key="1">
    <source>
        <dbReference type="ARBA" id="ARBA00000971"/>
    </source>
</evidence>
<evidence type="ECO:0000256" key="5">
    <source>
        <dbReference type="PROSITE-ProRule" id="PRU00277"/>
    </source>
</evidence>
<dbReference type="SUPFAM" id="SSF54534">
    <property type="entry name" value="FKBP-like"/>
    <property type="match status" value="1"/>
</dbReference>
<feature type="compositionally biased region" description="Acidic residues" evidence="6">
    <location>
        <begin position="165"/>
        <end position="220"/>
    </location>
</feature>
<feature type="region of interest" description="Disordered" evidence="6">
    <location>
        <begin position="107"/>
        <end position="145"/>
    </location>
</feature>
<dbReference type="PANTHER" id="PTHR43811">
    <property type="entry name" value="FKBP-TYPE PEPTIDYL-PROLYL CIS-TRANS ISOMERASE FKPA"/>
    <property type="match status" value="1"/>
</dbReference>
<sequence length="495" mass="54279">MVVLKEIENQKMFWGVTLDGGKRYTQTVERSFHISMAALEPPVSEVGVMVCVDKAEFLLCSLGYGNVLQQPLDLMFTEGEEVTFFLLGNGVVHLTGYLVEDQPEDMDMDMEGMYDDSDEAPELVGDSEDDSEDDEDSSALVKSKGTKRKLKDSGKLSKKVKLADLDSDEDEDEDDEDYEEDMSALDFLDEASEDEEDSDDMFEDDSEDDEEDSEEEEEEEVVKKKTPNKKADKSLDKKKAANNSPAQNKNTPNAKGKQQVGKGGEQTPGKGKQTPGKGQQTPGKGQQTPGGGKASTPKPESTTPSKRVMAGGVVMEETKAGHGPEAKSGKMVSVYYVGKLANNGKQFDSCMQGKPFRFRLGKNEVIKGWDTGVQGMKVGGKRRLTIPAQQAYGNVKVGHIPANSTLMFDVELKAGNVPFRRVKSDEVLINRKLSNNSFEAKKGAAGSWGEKAHRDLKHTQGKSFKREKGKKKKGQYRGGSIDTSVNSVKFDSDSD</sequence>
<keyword evidence="3 5" id="KW-0697">Rotamase</keyword>
<gene>
    <name evidence="7" type="ORF">CGI_10019403</name>
</gene>
<dbReference type="Pfam" id="PF05022">
    <property type="entry name" value="SRP40_C"/>
    <property type="match status" value="1"/>
</dbReference>
<name>K1R2S2_MAGGI</name>
<dbReference type="PIRSF" id="PIRSF001473">
    <property type="entry name" value="FK506-bp_FPR3"/>
    <property type="match status" value="1"/>
</dbReference>
<dbReference type="Pfam" id="PF17800">
    <property type="entry name" value="NPL"/>
    <property type="match status" value="1"/>
</dbReference>
<dbReference type="EMBL" id="JH818336">
    <property type="protein sequence ID" value="EKC37854.1"/>
    <property type="molecule type" value="Genomic_DNA"/>
</dbReference>
<feature type="region of interest" description="Disordered" evidence="6">
    <location>
        <begin position="162"/>
        <end position="311"/>
    </location>
</feature>
<dbReference type="InterPro" id="IPR041232">
    <property type="entry name" value="NPL"/>
</dbReference>
<dbReference type="InterPro" id="IPR046357">
    <property type="entry name" value="PPIase_dom_sf"/>
</dbReference>
<feature type="compositionally biased region" description="Basic residues" evidence="6">
    <location>
        <begin position="454"/>
        <end position="475"/>
    </location>
</feature>
<dbReference type="InterPro" id="IPR007718">
    <property type="entry name" value="Srp40_C"/>
</dbReference>
<dbReference type="GO" id="GO:0003755">
    <property type="term" value="F:peptidyl-prolyl cis-trans isomerase activity"/>
    <property type="evidence" value="ECO:0007669"/>
    <property type="project" value="UniProtKB-KW"/>
</dbReference>
<dbReference type="FunCoup" id="K1R2S2">
    <property type="interactions" value="119"/>
</dbReference>
<evidence type="ECO:0000256" key="3">
    <source>
        <dbReference type="ARBA" id="ARBA00023110"/>
    </source>
</evidence>
<dbReference type="Gene3D" id="3.10.50.40">
    <property type="match status" value="1"/>
</dbReference>
<dbReference type="InterPro" id="IPR001179">
    <property type="entry name" value="PPIase_FKBP_dom"/>
</dbReference>
<dbReference type="GO" id="GO:0005730">
    <property type="term" value="C:nucleolus"/>
    <property type="evidence" value="ECO:0007669"/>
    <property type="project" value="TreeGrafter"/>
</dbReference>
<comment type="catalytic activity">
    <reaction evidence="1 5">
        <text>[protein]-peptidylproline (omega=180) = [protein]-peptidylproline (omega=0)</text>
        <dbReference type="Rhea" id="RHEA:16237"/>
        <dbReference type="Rhea" id="RHEA-COMP:10747"/>
        <dbReference type="Rhea" id="RHEA-COMP:10748"/>
        <dbReference type="ChEBI" id="CHEBI:83833"/>
        <dbReference type="ChEBI" id="CHEBI:83834"/>
        <dbReference type="EC" id="5.2.1.8"/>
    </reaction>
</comment>
<accession>K1R2S2</accession>
<dbReference type="HOGENOM" id="CLU_022297_1_1_1"/>
<dbReference type="PANTHER" id="PTHR43811:SF19">
    <property type="entry name" value="39 KDA FK506-BINDING NUCLEAR PROTEIN"/>
    <property type="match status" value="1"/>
</dbReference>
<dbReference type="GO" id="GO:0000785">
    <property type="term" value="C:chromatin"/>
    <property type="evidence" value="ECO:0007669"/>
    <property type="project" value="TreeGrafter"/>
</dbReference>
<evidence type="ECO:0000256" key="4">
    <source>
        <dbReference type="ARBA" id="ARBA00023235"/>
    </source>
</evidence>
<keyword evidence="4 5" id="KW-0413">Isomerase</keyword>
<proteinExistence type="predicted"/>
<feature type="compositionally biased region" description="Basic and acidic residues" evidence="6">
    <location>
        <begin position="229"/>
        <end position="239"/>
    </location>
</feature>
<feature type="region of interest" description="Disordered" evidence="6">
    <location>
        <begin position="440"/>
        <end position="495"/>
    </location>
</feature>
<dbReference type="FunFam" id="3.10.50.40:FF:000006">
    <property type="entry name" value="Peptidyl-prolyl cis-trans isomerase"/>
    <property type="match status" value="1"/>
</dbReference>
<dbReference type="Gene3D" id="2.60.120.340">
    <property type="entry name" value="Nucleoplasmin core domain"/>
    <property type="match status" value="1"/>
</dbReference>
<dbReference type="InterPro" id="IPR023566">
    <property type="entry name" value="PPIase_Fpr3/Fpr4-like"/>
</dbReference>
<organism evidence="7">
    <name type="scientific">Magallana gigas</name>
    <name type="common">Pacific oyster</name>
    <name type="synonym">Crassostrea gigas</name>
    <dbReference type="NCBI Taxonomy" id="29159"/>
    <lineage>
        <taxon>Eukaryota</taxon>
        <taxon>Metazoa</taxon>
        <taxon>Spiralia</taxon>
        <taxon>Lophotrochozoa</taxon>
        <taxon>Mollusca</taxon>
        <taxon>Bivalvia</taxon>
        <taxon>Autobranchia</taxon>
        <taxon>Pteriomorphia</taxon>
        <taxon>Ostreida</taxon>
        <taxon>Ostreoidea</taxon>
        <taxon>Ostreidae</taxon>
        <taxon>Magallana</taxon>
    </lineage>
</organism>
<protein>
    <recommendedName>
        <fullName evidence="2 5">peptidylprolyl isomerase</fullName>
        <ecNumber evidence="2 5">5.2.1.8</ecNumber>
    </recommendedName>
</protein>
<reference evidence="7" key="1">
    <citation type="journal article" date="2012" name="Nature">
        <title>The oyster genome reveals stress adaptation and complexity of shell formation.</title>
        <authorList>
            <person name="Zhang G."/>
            <person name="Fang X."/>
            <person name="Guo X."/>
            <person name="Li L."/>
            <person name="Luo R."/>
            <person name="Xu F."/>
            <person name="Yang P."/>
            <person name="Zhang L."/>
            <person name="Wang X."/>
            <person name="Qi H."/>
            <person name="Xiong Z."/>
            <person name="Que H."/>
            <person name="Xie Y."/>
            <person name="Holland P.W."/>
            <person name="Paps J."/>
            <person name="Zhu Y."/>
            <person name="Wu F."/>
            <person name="Chen Y."/>
            <person name="Wang J."/>
            <person name="Peng C."/>
            <person name="Meng J."/>
            <person name="Yang L."/>
            <person name="Liu J."/>
            <person name="Wen B."/>
            <person name="Zhang N."/>
            <person name="Huang Z."/>
            <person name="Zhu Q."/>
            <person name="Feng Y."/>
            <person name="Mount A."/>
            <person name="Hedgecock D."/>
            <person name="Xu Z."/>
            <person name="Liu Y."/>
            <person name="Domazet-Loso T."/>
            <person name="Du Y."/>
            <person name="Sun X."/>
            <person name="Zhang S."/>
            <person name="Liu B."/>
            <person name="Cheng P."/>
            <person name="Jiang X."/>
            <person name="Li J."/>
            <person name="Fan D."/>
            <person name="Wang W."/>
            <person name="Fu W."/>
            <person name="Wang T."/>
            <person name="Wang B."/>
            <person name="Zhang J."/>
            <person name="Peng Z."/>
            <person name="Li Y."/>
            <person name="Li N."/>
            <person name="Wang J."/>
            <person name="Chen M."/>
            <person name="He Y."/>
            <person name="Tan F."/>
            <person name="Song X."/>
            <person name="Zheng Q."/>
            <person name="Huang R."/>
            <person name="Yang H."/>
            <person name="Du X."/>
            <person name="Chen L."/>
            <person name="Yang M."/>
            <person name="Gaffney P.M."/>
            <person name="Wang S."/>
            <person name="Luo L."/>
            <person name="She Z."/>
            <person name="Ming Y."/>
            <person name="Huang W."/>
            <person name="Zhang S."/>
            <person name="Huang B."/>
            <person name="Zhang Y."/>
            <person name="Qu T."/>
            <person name="Ni P."/>
            <person name="Miao G."/>
            <person name="Wang J."/>
            <person name="Wang Q."/>
            <person name="Steinberg C.E."/>
            <person name="Wang H."/>
            <person name="Li N."/>
            <person name="Qian L."/>
            <person name="Zhang G."/>
            <person name="Li Y."/>
            <person name="Yang H."/>
            <person name="Liu X."/>
            <person name="Wang J."/>
            <person name="Yin Y."/>
            <person name="Wang J."/>
        </authorList>
    </citation>
    <scope>NUCLEOTIDE SEQUENCE [LARGE SCALE GENOMIC DNA]</scope>
    <source>
        <strain evidence="7">05x7-T-G4-1.051#20</strain>
    </source>
</reference>
<dbReference type="Pfam" id="PF00254">
    <property type="entry name" value="FKBP_C"/>
    <property type="match status" value="1"/>
</dbReference>
<feature type="compositionally biased region" description="Low complexity" evidence="6">
    <location>
        <begin position="267"/>
        <end position="287"/>
    </location>
</feature>
<dbReference type="PROSITE" id="PS50059">
    <property type="entry name" value="FKBP_PPIASE"/>
    <property type="match status" value="1"/>
</dbReference>
<dbReference type="EC" id="5.2.1.8" evidence="2 5"/>
<dbReference type="InParanoid" id="K1R2S2"/>
<evidence type="ECO:0000256" key="2">
    <source>
        <dbReference type="ARBA" id="ARBA00013194"/>
    </source>
</evidence>
<evidence type="ECO:0000256" key="6">
    <source>
        <dbReference type="SAM" id="MobiDB-lite"/>
    </source>
</evidence>